<evidence type="ECO:0000256" key="6">
    <source>
        <dbReference type="SAM" id="MobiDB-lite"/>
    </source>
</evidence>
<dbReference type="Gene3D" id="3.60.120.10">
    <property type="entry name" value="Anthranilate synthase"/>
    <property type="match status" value="1"/>
</dbReference>
<dbReference type="PANTHER" id="PTHR42839:SF2">
    <property type="entry name" value="ISOCHORISMATE SYNTHASE ENTC"/>
    <property type="match status" value="1"/>
</dbReference>
<dbReference type="SUPFAM" id="SSF56322">
    <property type="entry name" value="ADC synthase"/>
    <property type="match status" value="1"/>
</dbReference>
<dbReference type="GO" id="GO:0008909">
    <property type="term" value="F:isochorismate synthase activity"/>
    <property type="evidence" value="ECO:0007669"/>
    <property type="project" value="UniProtKB-EC"/>
</dbReference>
<dbReference type="AlphaFoldDB" id="A0A2A6FUS3"/>
<accession>A0A2A6FUS3</accession>
<sequence>MSDPEFSTIHLRVRSYPVSETAPLIRLVHPGNPLIWFRGGEGIVGLGETLRLETIGTDRITRAASLWRRLAEQARIDDRVGLPGSGLVAFGTFAFADQSTASSVLVVPETIVGRRDGRSWVTRISRCAPEDHGKTHNWPTSCSTSRGDRGNPELPPAPPGLPESEPRGALPHVSFSPGMLPPEAYARAVANALTSITVGDYDKVVLARDLTGTLPNKTDLRTVITRLADSYSDTWVFAVDGLIGASPETLVRVDHGTVSSRVLAGTTFRGGDPVSDRQLERALVASPKNRAEHALAVVSAVESLSPHTARLDTSPEPFTLKLPNLWHLATDLKGILGDGSHALDLVAVMHPTAAVAGTPREAAVAAIADLEGFDRRRYAGPVGWIDGDGDGEWAIALRCAQIDPDRTITAYAGCGIVRESEPQTEVAETDIKFQPIRDAFGR</sequence>
<evidence type="ECO:0000256" key="3">
    <source>
        <dbReference type="ARBA" id="ARBA00012824"/>
    </source>
</evidence>
<proteinExistence type="inferred from homology"/>
<evidence type="ECO:0000256" key="5">
    <source>
        <dbReference type="ARBA" id="ARBA00041564"/>
    </source>
</evidence>
<comment type="similarity">
    <text evidence="2">Belongs to the isochorismate synthase family.</text>
</comment>
<comment type="caution">
    <text evidence="8">The sequence shown here is derived from an EMBL/GenBank/DDBJ whole genome shotgun (WGS) entry which is preliminary data.</text>
</comment>
<organism evidence="8 9">
    <name type="scientific">Candidatus Lumbricidiphila eiseniae</name>
    <dbReference type="NCBI Taxonomy" id="1969409"/>
    <lineage>
        <taxon>Bacteria</taxon>
        <taxon>Bacillati</taxon>
        <taxon>Actinomycetota</taxon>
        <taxon>Actinomycetes</taxon>
        <taxon>Micrococcales</taxon>
        <taxon>Microbacteriaceae</taxon>
        <taxon>Candidatus Lumbricidiphila</taxon>
    </lineage>
</organism>
<dbReference type="InterPro" id="IPR004561">
    <property type="entry name" value="IsoChor_synthase"/>
</dbReference>
<feature type="region of interest" description="Disordered" evidence="6">
    <location>
        <begin position="129"/>
        <end position="175"/>
    </location>
</feature>
<dbReference type="PANTHER" id="PTHR42839">
    <property type="entry name" value="ISOCHORISMATE SYNTHASE ENTC"/>
    <property type="match status" value="1"/>
</dbReference>
<reference evidence="9" key="1">
    <citation type="submission" date="2017-03" db="EMBL/GenBank/DDBJ databases">
        <authorList>
            <person name="Lund M.B."/>
        </authorList>
    </citation>
    <scope>NUCLEOTIDE SEQUENCE [LARGE SCALE GENOMIC DNA]</scope>
</reference>
<evidence type="ECO:0000313" key="9">
    <source>
        <dbReference type="Proteomes" id="UP000219994"/>
    </source>
</evidence>
<evidence type="ECO:0000313" key="8">
    <source>
        <dbReference type="EMBL" id="PDQ36371.1"/>
    </source>
</evidence>
<dbReference type="InterPro" id="IPR015890">
    <property type="entry name" value="Chorismate_C"/>
</dbReference>
<name>A0A2A6FUS3_9MICO</name>
<evidence type="ECO:0000256" key="2">
    <source>
        <dbReference type="ARBA" id="ARBA00005297"/>
    </source>
</evidence>
<comment type="catalytic activity">
    <reaction evidence="1">
        <text>chorismate = isochorismate</text>
        <dbReference type="Rhea" id="RHEA:18985"/>
        <dbReference type="ChEBI" id="CHEBI:29748"/>
        <dbReference type="ChEBI" id="CHEBI:29780"/>
        <dbReference type="EC" id="5.4.4.2"/>
    </reaction>
</comment>
<protein>
    <recommendedName>
        <fullName evidence="3">isochorismate synthase</fullName>
        <ecNumber evidence="3">5.4.4.2</ecNumber>
    </recommendedName>
    <alternativeName>
        <fullName evidence="5">Isochorismate mutase</fullName>
    </alternativeName>
</protein>
<dbReference type="EMBL" id="NAEP01000017">
    <property type="protein sequence ID" value="PDQ36371.1"/>
    <property type="molecule type" value="Genomic_DNA"/>
</dbReference>
<dbReference type="NCBIfam" id="TIGR00543">
    <property type="entry name" value="isochor_syn"/>
    <property type="match status" value="1"/>
</dbReference>
<evidence type="ECO:0000256" key="1">
    <source>
        <dbReference type="ARBA" id="ARBA00000799"/>
    </source>
</evidence>
<dbReference type="Proteomes" id="UP000219994">
    <property type="component" value="Unassembled WGS sequence"/>
</dbReference>
<dbReference type="InterPro" id="IPR005801">
    <property type="entry name" value="ADC_synthase"/>
</dbReference>
<evidence type="ECO:0000256" key="4">
    <source>
        <dbReference type="ARBA" id="ARBA00023235"/>
    </source>
</evidence>
<gene>
    <name evidence="8" type="ORF">B5766_01360</name>
</gene>
<feature type="domain" description="Chorismate-utilising enzyme C-terminal" evidence="7">
    <location>
        <begin position="183"/>
        <end position="432"/>
    </location>
</feature>
<evidence type="ECO:0000259" key="7">
    <source>
        <dbReference type="Pfam" id="PF00425"/>
    </source>
</evidence>
<dbReference type="Pfam" id="PF00425">
    <property type="entry name" value="Chorismate_bind"/>
    <property type="match status" value="1"/>
</dbReference>
<keyword evidence="4" id="KW-0413">Isomerase</keyword>
<dbReference type="EC" id="5.4.4.2" evidence="3"/>